<feature type="domain" description="Putative DNA-binding" evidence="1">
    <location>
        <begin position="10"/>
        <end position="89"/>
    </location>
</feature>
<dbReference type="OrthoDB" id="4146344at2"/>
<dbReference type="Pfam" id="PF09836">
    <property type="entry name" value="DUF2063"/>
    <property type="match status" value="1"/>
</dbReference>
<dbReference type="HOGENOM" id="CLU_1145383_0_0_5"/>
<name>F4QHI9_9CAUL</name>
<dbReference type="Gene3D" id="1.10.150.690">
    <property type="entry name" value="DUF2063"/>
    <property type="match status" value="1"/>
</dbReference>
<accession>F4QHI9</accession>
<dbReference type="AlphaFoldDB" id="F4QHI9"/>
<organism evidence="2 3">
    <name type="scientific">Asticcacaulis biprosthecium C19</name>
    <dbReference type="NCBI Taxonomy" id="715226"/>
    <lineage>
        <taxon>Bacteria</taxon>
        <taxon>Pseudomonadati</taxon>
        <taxon>Pseudomonadota</taxon>
        <taxon>Alphaproteobacteria</taxon>
        <taxon>Caulobacterales</taxon>
        <taxon>Caulobacteraceae</taxon>
        <taxon>Asticcacaulis</taxon>
    </lineage>
</organism>
<evidence type="ECO:0000313" key="3">
    <source>
        <dbReference type="Proteomes" id="UP000006512"/>
    </source>
</evidence>
<evidence type="ECO:0000313" key="2">
    <source>
        <dbReference type="EMBL" id="EGF92726.1"/>
    </source>
</evidence>
<reference evidence="3" key="1">
    <citation type="submission" date="2011-03" db="EMBL/GenBank/DDBJ databases">
        <title>Draft genome sequence of Brevundimonas diminuta.</title>
        <authorList>
            <person name="Brown P.J.B."/>
            <person name="Buechlein A."/>
            <person name="Hemmerich C."/>
            <person name="Brun Y.V."/>
        </authorList>
    </citation>
    <scope>NUCLEOTIDE SEQUENCE [LARGE SCALE GENOMIC DNA]</scope>
    <source>
        <strain evidence="3">C19</strain>
    </source>
</reference>
<dbReference type="STRING" id="715226.ABI_11630"/>
<dbReference type="RefSeq" id="WP_006271907.1">
    <property type="nucleotide sequence ID" value="NZ_GL883077.1"/>
</dbReference>
<sequence>MFDTRSLAGFQVEFLQAVTASQPPEHPGLRVHHDTWFLGLIACLEEVYAATRTTLGEEAFKAFARDYIHAHPQVHGDRNLYGDEFADLLTRHPELTIDWLPALARYEWALHRAECADDTPACDFEALLDPHGRIGLHPATQRIHLDHDIRPAYTAALAGEAPSPVHSLVCDALIGRARDDEILHLCLAPLEAEFLTLLTQERSLMTVLDRLNPTPDDMSLLQTLLARLVQNGLLVSLSENPS</sequence>
<proteinExistence type="predicted"/>
<evidence type="ECO:0000259" key="1">
    <source>
        <dbReference type="Pfam" id="PF09836"/>
    </source>
</evidence>
<dbReference type="InterPro" id="IPR018640">
    <property type="entry name" value="DUF2063"/>
</dbReference>
<keyword evidence="3" id="KW-1185">Reference proteome</keyword>
<dbReference type="eggNOG" id="COG3219">
    <property type="taxonomic scope" value="Bacteria"/>
</dbReference>
<dbReference type="InterPro" id="IPR044922">
    <property type="entry name" value="DUF2063_N_sf"/>
</dbReference>
<dbReference type="Proteomes" id="UP000006512">
    <property type="component" value="Unassembled WGS sequence"/>
</dbReference>
<dbReference type="EMBL" id="GL883077">
    <property type="protein sequence ID" value="EGF92726.1"/>
    <property type="molecule type" value="Genomic_DNA"/>
</dbReference>
<protein>
    <recommendedName>
        <fullName evidence="1">Putative DNA-binding domain-containing protein</fullName>
    </recommendedName>
</protein>
<gene>
    <name evidence="2" type="ORF">ABI_11630</name>
</gene>